<organism evidence="5 6">
    <name type="scientific">Streptomyces clavuligerus</name>
    <dbReference type="NCBI Taxonomy" id="1901"/>
    <lineage>
        <taxon>Bacteria</taxon>
        <taxon>Bacillati</taxon>
        <taxon>Actinomycetota</taxon>
        <taxon>Actinomycetes</taxon>
        <taxon>Kitasatosporales</taxon>
        <taxon>Streptomycetaceae</taxon>
        <taxon>Streptomyces</taxon>
    </lineage>
</organism>
<keyword evidence="6" id="KW-1185">Reference proteome</keyword>
<keyword evidence="3" id="KW-0949">S-adenosyl-L-methionine</keyword>
<dbReference type="eggNOG" id="COG2226">
    <property type="taxonomic scope" value="Bacteria"/>
</dbReference>
<dbReference type="InterPro" id="IPR041698">
    <property type="entry name" value="Methyltransf_25"/>
</dbReference>
<dbReference type="Gene3D" id="3.40.50.150">
    <property type="entry name" value="Vaccinia Virus protein VP39"/>
    <property type="match status" value="1"/>
</dbReference>
<dbReference type="GO" id="GO:0008168">
    <property type="term" value="F:methyltransferase activity"/>
    <property type="evidence" value="ECO:0007669"/>
    <property type="project" value="UniProtKB-KW"/>
</dbReference>
<name>E2Q5Z9_STRCL</name>
<feature type="domain" description="Methyltransferase" evidence="4">
    <location>
        <begin position="55"/>
        <end position="151"/>
    </location>
</feature>
<evidence type="ECO:0000259" key="4">
    <source>
        <dbReference type="Pfam" id="PF13649"/>
    </source>
</evidence>
<dbReference type="PANTHER" id="PTHR43464:SF19">
    <property type="entry name" value="UBIQUINONE BIOSYNTHESIS O-METHYLTRANSFERASE, MITOCHONDRIAL"/>
    <property type="match status" value="1"/>
</dbReference>
<dbReference type="RefSeq" id="WP_003959249.1">
    <property type="nucleotide sequence ID" value="NZ_CM000913.1"/>
</dbReference>
<evidence type="ECO:0000256" key="2">
    <source>
        <dbReference type="ARBA" id="ARBA00022679"/>
    </source>
</evidence>
<dbReference type="AlphaFoldDB" id="E2Q5Z9"/>
<dbReference type="GeneID" id="93733198"/>
<keyword evidence="1 5" id="KW-0489">Methyltransferase</keyword>
<dbReference type="PANTHER" id="PTHR43464">
    <property type="entry name" value="METHYLTRANSFERASE"/>
    <property type="match status" value="1"/>
</dbReference>
<keyword evidence="2 5" id="KW-0808">Transferase</keyword>
<evidence type="ECO:0000313" key="6">
    <source>
        <dbReference type="Proteomes" id="UP000002357"/>
    </source>
</evidence>
<dbReference type="CDD" id="cd02440">
    <property type="entry name" value="AdoMet_MTases"/>
    <property type="match status" value="1"/>
</dbReference>
<sequence>MHGNTHAIANTAQAQAWNGYEGAHWATHQDRWNAINSGFDEPLLAAAAIAPGDRVLDIGCGGGATTRLAAHRAGGHGSALGLDLSAPVLERARALADEQAVSNASFVQGDAQVHSFDPGVFSAAISRFGCMFFDDPVAAFANVRSALRPGGTVAFLSAAAPGDNDWLKALGALDGILPMRGFGAPGEPGMFSLAEPGPAIATLTAAGFQDARAERVEAYGTWGRDAGEAARFLLESGPGRHLIAQIAPEDRERALTLLTERLRPYEQPGALRLRSVGLLLTATRTD</sequence>
<dbReference type="EMBL" id="CM000913">
    <property type="protein sequence ID" value="EFG05159.1"/>
    <property type="molecule type" value="Genomic_DNA"/>
</dbReference>
<dbReference type="OrthoDB" id="9777638at2"/>
<proteinExistence type="predicted"/>
<dbReference type="STRING" id="1901.BB341_27325"/>
<dbReference type="GO" id="GO:0032259">
    <property type="term" value="P:methylation"/>
    <property type="evidence" value="ECO:0007669"/>
    <property type="project" value="UniProtKB-KW"/>
</dbReference>
<protein>
    <submittedName>
        <fullName evidence="5">Methyltransferase</fullName>
    </submittedName>
</protein>
<reference evidence="5 6" key="1">
    <citation type="journal article" date="2010" name="Genome Biol. Evol.">
        <title>The sequence of a 1.8-mb bacterial linear plasmid reveals a rich evolutionary reservoir of secondary metabolic pathways.</title>
        <authorList>
            <person name="Medema M.H."/>
            <person name="Trefzer A."/>
            <person name="Kovalchuk A."/>
            <person name="van den Berg M."/>
            <person name="Mueller U."/>
            <person name="Heijne W."/>
            <person name="Wu L."/>
            <person name="Alam M.T."/>
            <person name="Ronning C.M."/>
            <person name="Nierman W.C."/>
            <person name="Bovenberg R.A.L."/>
            <person name="Breitling R."/>
            <person name="Takano E."/>
        </authorList>
    </citation>
    <scope>NUCLEOTIDE SEQUENCE [LARGE SCALE GENOMIC DNA]</scope>
    <source>
        <strain evidence="6">ATCC 27064 / DSM 738 / JCM 4710 / NBRC 13307 / NCIMB 12785 / NRRL 3585 / VKM Ac-602</strain>
    </source>
</reference>
<evidence type="ECO:0000256" key="1">
    <source>
        <dbReference type="ARBA" id="ARBA00022603"/>
    </source>
</evidence>
<evidence type="ECO:0000313" key="5">
    <source>
        <dbReference type="EMBL" id="EFG05159.1"/>
    </source>
</evidence>
<accession>E2Q5Z9</accession>
<evidence type="ECO:0000256" key="3">
    <source>
        <dbReference type="ARBA" id="ARBA00022691"/>
    </source>
</evidence>
<dbReference type="Proteomes" id="UP000002357">
    <property type="component" value="Chromosome"/>
</dbReference>
<dbReference type="Pfam" id="PF13649">
    <property type="entry name" value="Methyltransf_25"/>
    <property type="match status" value="1"/>
</dbReference>
<dbReference type="SUPFAM" id="SSF53335">
    <property type="entry name" value="S-adenosyl-L-methionine-dependent methyltransferases"/>
    <property type="match status" value="1"/>
</dbReference>
<dbReference type="KEGG" id="sclf:BB341_27325"/>
<dbReference type="InterPro" id="IPR029063">
    <property type="entry name" value="SAM-dependent_MTases_sf"/>
</dbReference>
<gene>
    <name evidence="5" type="ORF">SCLAV_0083</name>
</gene>